<dbReference type="InterPro" id="IPR034660">
    <property type="entry name" value="DinB/YfiT-like"/>
</dbReference>
<proteinExistence type="predicted"/>
<gene>
    <name evidence="2" type="ORF">GCM10023189_12180</name>
</gene>
<protein>
    <submittedName>
        <fullName evidence="2">DUF1572 domain-containing protein</fullName>
    </submittedName>
</protein>
<dbReference type="RefSeq" id="WP_345241604.1">
    <property type="nucleotide sequence ID" value="NZ_BAABHD010000012.1"/>
</dbReference>
<evidence type="ECO:0000313" key="3">
    <source>
        <dbReference type="Proteomes" id="UP001501175"/>
    </source>
</evidence>
<evidence type="ECO:0000313" key="2">
    <source>
        <dbReference type="EMBL" id="GAA4450876.1"/>
    </source>
</evidence>
<accession>A0ABP8MLA2</accession>
<dbReference type="Pfam" id="PF07609">
    <property type="entry name" value="DUF1572"/>
    <property type="match status" value="1"/>
</dbReference>
<name>A0ABP8MLA2_9BACT</name>
<dbReference type="Proteomes" id="UP001501175">
    <property type="component" value="Unassembled WGS sequence"/>
</dbReference>
<sequence>MLNDYLDSVKKQFLYYKMLGDKTFVQLPDDKLFWQFNDDSNSIATIVKHLWGNMLSRWTDFLTTDGEKEWRNRDAEFDNDITSRQALLEKWDEGWACLFEALNALTVDDLDRLIYIRNQGHTVLEAINRQLAHYPYHVGQIVFIGKMCAENGWTSLSIPKGNSQAFNVEKFSKPKQKGHFTDDFLNPDTPASSPNK</sequence>
<comment type="caution">
    <text evidence="2">The sequence shown here is derived from an EMBL/GenBank/DDBJ whole genome shotgun (WGS) entry which is preliminary data.</text>
</comment>
<organism evidence="2 3">
    <name type="scientific">Nibrella saemangeumensis</name>
    <dbReference type="NCBI Taxonomy" id="1084526"/>
    <lineage>
        <taxon>Bacteria</taxon>
        <taxon>Pseudomonadati</taxon>
        <taxon>Bacteroidota</taxon>
        <taxon>Cytophagia</taxon>
        <taxon>Cytophagales</taxon>
        <taxon>Spirosomataceae</taxon>
        <taxon>Nibrella</taxon>
    </lineage>
</organism>
<evidence type="ECO:0000256" key="1">
    <source>
        <dbReference type="SAM" id="MobiDB-lite"/>
    </source>
</evidence>
<dbReference type="Gene3D" id="1.20.120.450">
    <property type="entry name" value="dinb family like domain"/>
    <property type="match status" value="1"/>
</dbReference>
<dbReference type="EMBL" id="BAABHD010000012">
    <property type="protein sequence ID" value="GAA4450876.1"/>
    <property type="molecule type" value="Genomic_DNA"/>
</dbReference>
<dbReference type="InterPro" id="IPR011466">
    <property type="entry name" value="DUF1572"/>
</dbReference>
<reference evidence="3" key="1">
    <citation type="journal article" date="2019" name="Int. J. Syst. Evol. Microbiol.">
        <title>The Global Catalogue of Microorganisms (GCM) 10K type strain sequencing project: providing services to taxonomists for standard genome sequencing and annotation.</title>
        <authorList>
            <consortium name="The Broad Institute Genomics Platform"/>
            <consortium name="The Broad Institute Genome Sequencing Center for Infectious Disease"/>
            <person name="Wu L."/>
            <person name="Ma J."/>
        </authorList>
    </citation>
    <scope>NUCLEOTIDE SEQUENCE [LARGE SCALE GENOMIC DNA]</scope>
    <source>
        <strain evidence="3">JCM 17927</strain>
    </source>
</reference>
<keyword evidence="3" id="KW-1185">Reference proteome</keyword>
<feature type="region of interest" description="Disordered" evidence="1">
    <location>
        <begin position="173"/>
        <end position="196"/>
    </location>
</feature>
<dbReference type="SUPFAM" id="SSF109854">
    <property type="entry name" value="DinB/YfiT-like putative metalloenzymes"/>
    <property type="match status" value="1"/>
</dbReference>